<dbReference type="PANTHER" id="PTHR38116">
    <property type="entry name" value="CHROMOSOME 7, WHOLE GENOME SHOTGUN SEQUENCE"/>
    <property type="match status" value="1"/>
</dbReference>
<dbReference type="AlphaFoldDB" id="A0A8H7TPG9"/>
<accession>A0A8H7TPG9</accession>
<organism evidence="2 3">
    <name type="scientific">Bionectria ochroleuca</name>
    <name type="common">Gliocladium roseum</name>
    <dbReference type="NCBI Taxonomy" id="29856"/>
    <lineage>
        <taxon>Eukaryota</taxon>
        <taxon>Fungi</taxon>
        <taxon>Dikarya</taxon>
        <taxon>Ascomycota</taxon>
        <taxon>Pezizomycotina</taxon>
        <taxon>Sordariomycetes</taxon>
        <taxon>Hypocreomycetidae</taxon>
        <taxon>Hypocreales</taxon>
        <taxon>Bionectriaceae</taxon>
        <taxon>Clonostachys</taxon>
    </lineage>
</organism>
<evidence type="ECO:0000256" key="1">
    <source>
        <dbReference type="SAM" id="MobiDB-lite"/>
    </source>
</evidence>
<proteinExistence type="predicted"/>
<name>A0A8H7TPG9_BIOOC</name>
<dbReference type="Proteomes" id="UP000616885">
    <property type="component" value="Unassembled WGS sequence"/>
</dbReference>
<dbReference type="PANTHER" id="PTHR38116:SF1">
    <property type="entry name" value="BZIP DOMAIN-CONTAINING PROTEIN"/>
    <property type="match status" value="1"/>
</dbReference>
<comment type="caution">
    <text evidence="2">The sequence shown here is derived from an EMBL/GenBank/DDBJ whole genome shotgun (WGS) entry which is preliminary data.</text>
</comment>
<dbReference type="InterPro" id="IPR021833">
    <property type="entry name" value="DUF3425"/>
</dbReference>
<feature type="region of interest" description="Disordered" evidence="1">
    <location>
        <begin position="1"/>
        <end position="33"/>
    </location>
</feature>
<protein>
    <recommendedName>
        <fullName evidence="4">BZIP domain-containing protein</fullName>
    </recommendedName>
</protein>
<sequence>MRSAISSLTMTGCDGSASDRPFRSVGAGPLAIGHNDRRGLPMVRLEEMAQQTGLLKPEEDWTGVSDPKMRRRLQNRINYRAWKRRQNMRLYANGSTNTSSVNETTSIPLISMTDKLISTLCSSSLVNIEARMDDFERAAVHAYTSGSPRIDLLFNLTQFNVMRGLFINMAAIGYNPSLFTDASGTVSDTAISPLTIPGATPAVSSMTSHLRPTSLQLTVKHHPWIDLWPFPAMRDNILSRGEEYDDTELCLDLVENYCGPSGMSGFRVWGDPWSPENWEISEEFLMKWGWVVAGCSELLIATDYWRERRGEPALFRLFT</sequence>
<dbReference type="Pfam" id="PF11905">
    <property type="entry name" value="DUF3425"/>
    <property type="match status" value="1"/>
</dbReference>
<reference evidence="2" key="1">
    <citation type="submission" date="2020-10" db="EMBL/GenBank/DDBJ databases">
        <title>High-Quality Genome Resource of Clonostachys rosea strain S41 by Oxford Nanopore Long-Read Sequencing.</title>
        <authorList>
            <person name="Wang H."/>
        </authorList>
    </citation>
    <scope>NUCLEOTIDE SEQUENCE</scope>
    <source>
        <strain evidence="2">S41</strain>
    </source>
</reference>
<evidence type="ECO:0008006" key="4">
    <source>
        <dbReference type="Google" id="ProtNLM"/>
    </source>
</evidence>
<evidence type="ECO:0000313" key="3">
    <source>
        <dbReference type="Proteomes" id="UP000616885"/>
    </source>
</evidence>
<gene>
    <name evidence="2" type="ORF">IM811_012975</name>
</gene>
<dbReference type="EMBL" id="JADCTT010000004">
    <property type="protein sequence ID" value="KAF9754217.1"/>
    <property type="molecule type" value="Genomic_DNA"/>
</dbReference>
<evidence type="ECO:0000313" key="2">
    <source>
        <dbReference type="EMBL" id="KAF9754217.1"/>
    </source>
</evidence>
<feature type="compositionally biased region" description="Polar residues" evidence="1">
    <location>
        <begin position="1"/>
        <end position="10"/>
    </location>
</feature>